<sequence>MMIGFFLRVLRKLIDIRGRISAGAIRNAFRAASEKASLLRKINDAYEREKELGVKLFNLQAMVVRLSQRQGAAPTSDGEALETIETLHAMNRELRIRLNAATCEQSWQLRYIEAVIECADPRALSGIPPASLPVAKRTQCLPALIDAWKPSPRAKLSFVLATYNRLPILKLSIDSIRQQSLSFPSEIIVVDGGSTDGTIGWLAEQYDIVTVVQHNRIPSQGNCRLKSWGYFINLGFRLAQGKWVCMISDDSLLLPGAVERGVRHAEALEAAGKNVGGGAFYFRDWPKAGQYFVQHTLGGMLMVNHGLFLKEALIDVAYAEEDFYSFYKADSDLALKLWHAGYEVVDCPESFVEHLLLPEEELRLENNETLIRDRELLVSRWSGLYFDTAAPMMYRQAFQHFSDFVDESNTVRAFEPFATAPVS</sequence>
<dbReference type="PANTHER" id="PTHR43685">
    <property type="entry name" value="GLYCOSYLTRANSFERASE"/>
    <property type="match status" value="1"/>
</dbReference>
<dbReference type="SUPFAM" id="SSF53448">
    <property type="entry name" value="Nucleotide-diphospho-sugar transferases"/>
    <property type="match status" value="1"/>
</dbReference>
<protein>
    <submittedName>
        <fullName evidence="2">Glycosyltransferase, GT2 family</fullName>
    </submittedName>
</protein>
<name>A0A1H6H7J7_MAGFU</name>
<dbReference type="InterPro" id="IPR001173">
    <property type="entry name" value="Glyco_trans_2-like"/>
</dbReference>
<gene>
    <name evidence="2" type="ORF">SAMN04244559_00870</name>
</gene>
<dbReference type="EMBL" id="FNWO01000003">
    <property type="protein sequence ID" value="SEH30145.1"/>
    <property type="molecule type" value="Genomic_DNA"/>
</dbReference>
<organism evidence="2 3">
    <name type="scientific">Magnetospirillum fulvum</name>
    <name type="common">Rhodospirillum fulvum</name>
    <dbReference type="NCBI Taxonomy" id="1082"/>
    <lineage>
        <taxon>Bacteria</taxon>
        <taxon>Pseudomonadati</taxon>
        <taxon>Pseudomonadota</taxon>
        <taxon>Alphaproteobacteria</taxon>
        <taxon>Rhodospirillales</taxon>
        <taxon>Rhodospirillaceae</taxon>
        <taxon>Magnetospirillum</taxon>
    </lineage>
</organism>
<dbReference type="Pfam" id="PF00535">
    <property type="entry name" value="Glycos_transf_2"/>
    <property type="match status" value="1"/>
</dbReference>
<evidence type="ECO:0000313" key="3">
    <source>
        <dbReference type="Proteomes" id="UP000182983"/>
    </source>
</evidence>
<dbReference type="InterPro" id="IPR029044">
    <property type="entry name" value="Nucleotide-diphossugar_trans"/>
</dbReference>
<keyword evidence="2" id="KW-0808">Transferase</keyword>
<reference evidence="3" key="1">
    <citation type="submission" date="2016-10" db="EMBL/GenBank/DDBJ databases">
        <authorList>
            <person name="Varghese N."/>
            <person name="Submissions S."/>
        </authorList>
    </citation>
    <scope>NUCLEOTIDE SEQUENCE [LARGE SCALE GENOMIC DNA]</scope>
    <source>
        <strain evidence="3">DSM 13234</strain>
    </source>
</reference>
<dbReference type="Gene3D" id="3.90.550.10">
    <property type="entry name" value="Spore Coat Polysaccharide Biosynthesis Protein SpsA, Chain A"/>
    <property type="match status" value="1"/>
</dbReference>
<accession>A0A1H6H7J7</accession>
<evidence type="ECO:0000259" key="1">
    <source>
        <dbReference type="Pfam" id="PF00535"/>
    </source>
</evidence>
<dbReference type="GO" id="GO:0016740">
    <property type="term" value="F:transferase activity"/>
    <property type="evidence" value="ECO:0007669"/>
    <property type="project" value="UniProtKB-KW"/>
</dbReference>
<feature type="domain" description="Glycosyltransferase 2-like" evidence="1">
    <location>
        <begin position="157"/>
        <end position="270"/>
    </location>
</feature>
<dbReference type="RefSeq" id="WP_170834523.1">
    <property type="nucleotide sequence ID" value="NZ_FNWO01000003.1"/>
</dbReference>
<dbReference type="AlphaFoldDB" id="A0A1H6H7J7"/>
<keyword evidence="3" id="KW-1185">Reference proteome</keyword>
<evidence type="ECO:0000313" key="2">
    <source>
        <dbReference type="EMBL" id="SEH30145.1"/>
    </source>
</evidence>
<dbReference type="InterPro" id="IPR050834">
    <property type="entry name" value="Glycosyltransf_2"/>
</dbReference>
<dbReference type="Proteomes" id="UP000182983">
    <property type="component" value="Unassembled WGS sequence"/>
</dbReference>
<dbReference type="PANTHER" id="PTHR43685:SF2">
    <property type="entry name" value="GLYCOSYLTRANSFERASE 2-LIKE DOMAIN-CONTAINING PROTEIN"/>
    <property type="match status" value="1"/>
</dbReference>
<proteinExistence type="predicted"/>